<evidence type="ECO:0000313" key="10">
    <source>
        <dbReference type="EMBL" id="KAJ6218323.1"/>
    </source>
</evidence>
<feature type="domain" description="PX" evidence="9">
    <location>
        <begin position="50"/>
        <end position="197"/>
    </location>
</feature>
<proteinExistence type="inferred from homology"/>
<evidence type="ECO:0000256" key="4">
    <source>
        <dbReference type="ARBA" id="ARBA00022679"/>
    </source>
</evidence>
<dbReference type="PANTHER" id="PTHR45850">
    <property type="entry name" value="SORTING NEXIN FAMILY MEMBER"/>
    <property type="match status" value="1"/>
</dbReference>
<keyword evidence="7" id="KW-0175">Coiled coil</keyword>
<dbReference type="Gene3D" id="3.90.550.10">
    <property type="entry name" value="Spore Coat Polysaccharide Biosynthesis Protein SpsA, Chain A"/>
    <property type="match status" value="1"/>
</dbReference>
<dbReference type="InterPro" id="IPR034683">
    <property type="entry name" value="IspD/TarI"/>
</dbReference>
<dbReference type="InterPro" id="IPR001683">
    <property type="entry name" value="PX_dom"/>
</dbReference>
<gene>
    <name evidence="10" type="ORF">RDWZM_009480</name>
</gene>
<dbReference type="CDD" id="cd06892">
    <property type="entry name" value="PX_SNX5_like"/>
    <property type="match status" value="1"/>
</dbReference>
<dbReference type="Pfam" id="PF00787">
    <property type="entry name" value="PX"/>
    <property type="match status" value="1"/>
</dbReference>
<evidence type="ECO:0000256" key="3">
    <source>
        <dbReference type="ARBA" id="ARBA00022448"/>
    </source>
</evidence>
<keyword evidence="5" id="KW-0548">Nucleotidyltransferase</keyword>
<keyword evidence="3" id="KW-0813">Transport</keyword>
<dbReference type="InterPro" id="IPR029044">
    <property type="entry name" value="Nucleotide-diphossugar_trans"/>
</dbReference>
<dbReference type="FunFam" id="3.30.1520.10:FF:000001">
    <property type="entry name" value="Sorting nexin"/>
    <property type="match status" value="1"/>
</dbReference>
<dbReference type="Gene3D" id="1.20.1270.60">
    <property type="entry name" value="Arfaptin homology (AH) domain/BAR domain"/>
    <property type="match status" value="1"/>
</dbReference>
<dbReference type="CDD" id="cd07621">
    <property type="entry name" value="BAR_SNX5_6"/>
    <property type="match status" value="1"/>
</dbReference>
<feature type="region of interest" description="Disordered" evidence="8">
    <location>
        <begin position="1"/>
        <end position="51"/>
    </location>
</feature>
<comment type="similarity">
    <text evidence="1">Belongs to the IspD/TarI cytidylyltransferase family. IspD subfamily.</text>
</comment>
<dbReference type="InterPro" id="IPR036871">
    <property type="entry name" value="PX_dom_sf"/>
</dbReference>
<dbReference type="InterPro" id="IPR018294">
    <property type="entry name" value="ISPD_synthase_CS"/>
</dbReference>
<accession>A0A9Q0M458</accession>
<dbReference type="PROSITE" id="PS50195">
    <property type="entry name" value="PX"/>
    <property type="match status" value="1"/>
</dbReference>
<dbReference type="InterPro" id="IPR027267">
    <property type="entry name" value="AH/BAR_dom_sf"/>
</dbReference>
<evidence type="ECO:0000256" key="8">
    <source>
        <dbReference type="SAM" id="MobiDB-lite"/>
    </source>
</evidence>
<dbReference type="GO" id="GO:0035091">
    <property type="term" value="F:phosphatidylinositol binding"/>
    <property type="evidence" value="ECO:0007669"/>
    <property type="project" value="InterPro"/>
</dbReference>
<dbReference type="PROSITE" id="PS01295">
    <property type="entry name" value="ISPD"/>
    <property type="match status" value="1"/>
</dbReference>
<protein>
    <recommendedName>
        <fullName evidence="9">PX domain-containing protein</fullName>
    </recommendedName>
</protein>
<evidence type="ECO:0000256" key="1">
    <source>
        <dbReference type="ARBA" id="ARBA00009789"/>
    </source>
</evidence>
<comment type="caution">
    <text evidence="10">The sequence shown here is derived from an EMBL/GenBank/DDBJ whole genome shotgun (WGS) entry which is preliminary data.</text>
</comment>
<evidence type="ECO:0000256" key="7">
    <source>
        <dbReference type="SAM" id="Coils"/>
    </source>
</evidence>
<dbReference type="PANTHER" id="PTHR45850:SF1">
    <property type="entry name" value="SORTING NEXIN 6, ISOFORM B"/>
    <property type="match status" value="1"/>
</dbReference>
<dbReference type="SUPFAM" id="SSF64268">
    <property type="entry name" value="PX domain"/>
    <property type="match status" value="1"/>
</dbReference>
<name>A0A9Q0M458_BLOTA</name>
<sequence>MEATNSNDILANIPATLESPSSTPTMENNQSINLESNNSPQTKERSESIDLSDSSLLVDISDALSESDKVKFTVHTKSTMPSFKKQEFAVVRQHEEFIWLHNSLIENEEYGGYIIPPAPPKPDFDASREKLKKLGQGEGTMTKEEYAKMKAELEAEYLATFKKTVAMHEVFLQRLANHPKFRYDQNFLIFLEYESDLAVRGKNRKEKLTGFFNAVRNSTDGLVLNTTQKDIDQFFEQERVYLNEYYTNIRNTTSRSDIMTKSHKAVADSYIKISTGMDSMAKSPDVTISPDLKKIYLRIGDTLEKLRKTENRVASDEDLKLSDLFRYYMRDTSAAKELLNRRLRCLANYESANRNLERARAKNRDVAVAENAQAETCEKFENISKMAKQELTDFKKRRVIAFRKYLIDHAELQIKHAKSQVQLIRNSGSSERFLNSVSSTRGCLNSSSKNFGSKIPKQYQMICDRPLIFHTVSAFLRIRWIDHIIVVAPSESLSKMEKILTQLSRQQQKRFDCIAGDCSRHRSIRKALDFLTNQSTIAQPELIIVHDGARPFIDKELLHRLVTIGDEFGSAGVVCKLTSTILSAEEVNSQMLKLDSALKRDKHWASEMPQVFRLNLLLEAYSKCTEHELDHNTECLDLVQRYTNTDARLIHIDPNLYFKVTYRKDLYSADNILKERRHILLHCDFNEKKMNVNFRFIKQLKDNLCDNFSSVNYFNNSDISEKHQTNAAIHSTGFVHILLHYCYSWNEIVVRSNEDNLSSYDNLIYIVIICNENYATSNKSEEPLICSNGITLEDSAYPQLIQWTKRRATAIKNFYFILANSNNLEQESQRIRNTICYMCKELPPELSGQAFFM</sequence>
<evidence type="ECO:0000313" key="11">
    <source>
        <dbReference type="Proteomes" id="UP001142055"/>
    </source>
</evidence>
<reference evidence="10" key="1">
    <citation type="submission" date="2022-12" db="EMBL/GenBank/DDBJ databases">
        <title>Genome assemblies of Blomia tropicalis.</title>
        <authorList>
            <person name="Cui Y."/>
        </authorList>
    </citation>
    <scope>NUCLEOTIDE SEQUENCE</scope>
    <source>
        <tissue evidence="10">Adult mites</tissue>
    </source>
</reference>
<evidence type="ECO:0000256" key="2">
    <source>
        <dbReference type="ARBA" id="ARBA00010883"/>
    </source>
</evidence>
<dbReference type="InterPro" id="IPR015404">
    <property type="entry name" value="Vps5_C"/>
</dbReference>
<dbReference type="AlphaFoldDB" id="A0A9Q0M458"/>
<dbReference type="FunFam" id="1.20.1270.60:FF:000008">
    <property type="entry name" value="Sorting nexin"/>
    <property type="match status" value="1"/>
</dbReference>
<dbReference type="SUPFAM" id="SSF53448">
    <property type="entry name" value="Nucleotide-diphospho-sugar transferases"/>
    <property type="match status" value="1"/>
</dbReference>
<dbReference type="GO" id="GO:0008299">
    <property type="term" value="P:isoprenoid biosynthetic process"/>
    <property type="evidence" value="ECO:0007669"/>
    <property type="project" value="InterPro"/>
</dbReference>
<keyword evidence="11" id="KW-1185">Reference proteome</keyword>
<evidence type="ECO:0000256" key="6">
    <source>
        <dbReference type="ARBA" id="ARBA00022927"/>
    </source>
</evidence>
<evidence type="ECO:0000259" key="9">
    <source>
        <dbReference type="PROSITE" id="PS50195"/>
    </source>
</evidence>
<keyword evidence="4" id="KW-0808">Transferase</keyword>
<feature type="coiled-coil region" evidence="7">
    <location>
        <begin position="342"/>
        <end position="369"/>
    </location>
</feature>
<comment type="similarity">
    <text evidence="2">Belongs to the sorting nexin family.</text>
</comment>
<dbReference type="GO" id="GO:0015031">
    <property type="term" value="P:protein transport"/>
    <property type="evidence" value="ECO:0007669"/>
    <property type="project" value="UniProtKB-KW"/>
</dbReference>
<organism evidence="10 11">
    <name type="scientific">Blomia tropicalis</name>
    <name type="common">Mite</name>
    <dbReference type="NCBI Taxonomy" id="40697"/>
    <lineage>
        <taxon>Eukaryota</taxon>
        <taxon>Metazoa</taxon>
        <taxon>Ecdysozoa</taxon>
        <taxon>Arthropoda</taxon>
        <taxon>Chelicerata</taxon>
        <taxon>Arachnida</taxon>
        <taxon>Acari</taxon>
        <taxon>Acariformes</taxon>
        <taxon>Sarcoptiformes</taxon>
        <taxon>Astigmata</taxon>
        <taxon>Glycyphagoidea</taxon>
        <taxon>Echimyopodidae</taxon>
        <taxon>Blomia</taxon>
    </lineage>
</organism>
<dbReference type="GO" id="GO:0070567">
    <property type="term" value="F:cytidylyltransferase activity"/>
    <property type="evidence" value="ECO:0007669"/>
    <property type="project" value="InterPro"/>
</dbReference>
<feature type="compositionally biased region" description="Polar residues" evidence="8">
    <location>
        <begin position="18"/>
        <end position="41"/>
    </location>
</feature>
<dbReference type="GO" id="GO:0005768">
    <property type="term" value="C:endosome"/>
    <property type="evidence" value="ECO:0007669"/>
    <property type="project" value="UniProtKB-ARBA"/>
</dbReference>
<evidence type="ECO:0000256" key="5">
    <source>
        <dbReference type="ARBA" id="ARBA00022695"/>
    </source>
</evidence>
<dbReference type="EMBL" id="JAPWDV010000003">
    <property type="protein sequence ID" value="KAJ6218323.1"/>
    <property type="molecule type" value="Genomic_DNA"/>
</dbReference>
<dbReference type="Proteomes" id="UP001142055">
    <property type="component" value="Chromosome 3"/>
</dbReference>
<dbReference type="Pfam" id="PF01128">
    <property type="entry name" value="IspD"/>
    <property type="match status" value="1"/>
</dbReference>
<dbReference type="Gene3D" id="3.30.1520.10">
    <property type="entry name" value="Phox-like domain"/>
    <property type="match status" value="1"/>
</dbReference>
<dbReference type="Pfam" id="PF09325">
    <property type="entry name" value="Vps5"/>
    <property type="match status" value="1"/>
</dbReference>
<keyword evidence="6" id="KW-0653">Protein transport</keyword>